<dbReference type="EMBL" id="JAIWYP010000002">
    <property type="protein sequence ID" value="KAH3872751.1"/>
    <property type="molecule type" value="Genomic_DNA"/>
</dbReference>
<protein>
    <submittedName>
        <fullName evidence="1">Uncharacterized protein</fullName>
    </submittedName>
</protein>
<sequence length="53" mass="5731">MRLGKTSVSHVAMAISPCGELPVLGPARNRTACVSQLLKYQPRVNEPHFGKLA</sequence>
<comment type="caution">
    <text evidence="1">The sequence shown here is derived from an EMBL/GenBank/DDBJ whole genome shotgun (WGS) entry which is preliminary data.</text>
</comment>
<dbReference type="AlphaFoldDB" id="A0A9D4MAQ3"/>
<reference evidence="1" key="2">
    <citation type="submission" date="2020-11" db="EMBL/GenBank/DDBJ databases">
        <authorList>
            <person name="McCartney M.A."/>
            <person name="Auch B."/>
            <person name="Kono T."/>
            <person name="Mallez S."/>
            <person name="Becker A."/>
            <person name="Gohl D.M."/>
            <person name="Silverstein K.A.T."/>
            <person name="Koren S."/>
            <person name="Bechman K.B."/>
            <person name="Herman A."/>
            <person name="Abrahante J.E."/>
            <person name="Garbe J."/>
        </authorList>
    </citation>
    <scope>NUCLEOTIDE SEQUENCE</scope>
    <source>
        <strain evidence="1">Duluth1</strain>
        <tissue evidence="1">Whole animal</tissue>
    </source>
</reference>
<evidence type="ECO:0000313" key="1">
    <source>
        <dbReference type="EMBL" id="KAH3872751.1"/>
    </source>
</evidence>
<accession>A0A9D4MAQ3</accession>
<dbReference type="Proteomes" id="UP000828390">
    <property type="component" value="Unassembled WGS sequence"/>
</dbReference>
<keyword evidence="2" id="KW-1185">Reference proteome</keyword>
<reference evidence="1" key="1">
    <citation type="journal article" date="2019" name="bioRxiv">
        <title>The Genome of the Zebra Mussel, Dreissena polymorpha: A Resource for Invasive Species Research.</title>
        <authorList>
            <person name="McCartney M.A."/>
            <person name="Auch B."/>
            <person name="Kono T."/>
            <person name="Mallez S."/>
            <person name="Zhang Y."/>
            <person name="Obille A."/>
            <person name="Becker A."/>
            <person name="Abrahante J.E."/>
            <person name="Garbe J."/>
            <person name="Badalamenti J.P."/>
            <person name="Herman A."/>
            <person name="Mangelson H."/>
            <person name="Liachko I."/>
            <person name="Sullivan S."/>
            <person name="Sone E.D."/>
            <person name="Koren S."/>
            <person name="Silverstein K.A.T."/>
            <person name="Beckman K.B."/>
            <person name="Gohl D.M."/>
        </authorList>
    </citation>
    <scope>NUCLEOTIDE SEQUENCE</scope>
    <source>
        <strain evidence="1">Duluth1</strain>
        <tissue evidence="1">Whole animal</tissue>
    </source>
</reference>
<proteinExistence type="predicted"/>
<gene>
    <name evidence="1" type="ORF">DPMN_035973</name>
</gene>
<name>A0A9D4MAQ3_DREPO</name>
<organism evidence="1 2">
    <name type="scientific">Dreissena polymorpha</name>
    <name type="common">Zebra mussel</name>
    <name type="synonym">Mytilus polymorpha</name>
    <dbReference type="NCBI Taxonomy" id="45954"/>
    <lineage>
        <taxon>Eukaryota</taxon>
        <taxon>Metazoa</taxon>
        <taxon>Spiralia</taxon>
        <taxon>Lophotrochozoa</taxon>
        <taxon>Mollusca</taxon>
        <taxon>Bivalvia</taxon>
        <taxon>Autobranchia</taxon>
        <taxon>Heteroconchia</taxon>
        <taxon>Euheterodonta</taxon>
        <taxon>Imparidentia</taxon>
        <taxon>Neoheterodontei</taxon>
        <taxon>Myida</taxon>
        <taxon>Dreissenoidea</taxon>
        <taxon>Dreissenidae</taxon>
        <taxon>Dreissena</taxon>
    </lineage>
</organism>
<evidence type="ECO:0000313" key="2">
    <source>
        <dbReference type="Proteomes" id="UP000828390"/>
    </source>
</evidence>